<evidence type="ECO:0000256" key="6">
    <source>
        <dbReference type="PROSITE-ProRule" id="PRU01016"/>
    </source>
</evidence>
<dbReference type="InterPro" id="IPR031303">
    <property type="entry name" value="C5_meth_CS"/>
</dbReference>
<comment type="similarity">
    <text evidence="6 7">Belongs to the class I-like SAM-binding methyltransferase superfamily. C5-methyltransferase family.</text>
</comment>
<evidence type="ECO:0000256" key="7">
    <source>
        <dbReference type="RuleBase" id="RU000416"/>
    </source>
</evidence>
<feature type="active site" evidence="6">
    <location>
        <position position="72"/>
    </location>
</feature>
<evidence type="ECO:0000313" key="9">
    <source>
        <dbReference type="EMBL" id="CBN87519.1"/>
    </source>
</evidence>
<dbReference type="eggNOG" id="COG0270">
    <property type="taxonomic scope" value="Bacteria"/>
</dbReference>
<dbReference type="EMBL" id="FN995097">
    <property type="protein sequence ID" value="CBN87519.1"/>
    <property type="molecule type" value="Genomic_DNA"/>
</dbReference>
<dbReference type="Gene3D" id="3.40.50.150">
    <property type="entry name" value="Vaccinia Virus protein VP39"/>
    <property type="match status" value="1"/>
</dbReference>
<keyword evidence="3 6" id="KW-0949">S-adenosyl-L-methionine</keyword>
<dbReference type="NCBIfam" id="TIGR00675">
    <property type="entry name" value="dcm"/>
    <property type="match status" value="1"/>
</dbReference>
<dbReference type="KEGG" id="nla:NLA_12990"/>
<evidence type="ECO:0000256" key="1">
    <source>
        <dbReference type="ARBA" id="ARBA00022603"/>
    </source>
</evidence>
<evidence type="ECO:0000256" key="5">
    <source>
        <dbReference type="ARBA" id="ARBA00047422"/>
    </source>
</evidence>
<dbReference type="PROSITE" id="PS00094">
    <property type="entry name" value="C5_MTASE_1"/>
    <property type="match status" value="1"/>
</dbReference>
<comment type="catalytic activity">
    <reaction evidence="5 8">
        <text>a 2'-deoxycytidine in DNA + S-adenosyl-L-methionine = a 5-methyl-2'-deoxycytidine in DNA + S-adenosyl-L-homocysteine + H(+)</text>
        <dbReference type="Rhea" id="RHEA:13681"/>
        <dbReference type="Rhea" id="RHEA-COMP:11369"/>
        <dbReference type="Rhea" id="RHEA-COMP:11370"/>
        <dbReference type="ChEBI" id="CHEBI:15378"/>
        <dbReference type="ChEBI" id="CHEBI:57856"/>
        <dbReference type="ChEBI" id="CHEBI:59789"/>
        <dbReference type="ChEBI" id="CHEBI:85452"/>
        <dbReference type="ChEBI" id="CHEBI:85454"/>
        <dbReference type="EC" id="2.1.1.37"/>
    </reaction>
</comment>
<dbReference type="PANTHER" id="PTHR10629:SF52">
    <property type="entry name" value="DNA (CYTOSINE-5)-METHYLTRANSFERASE 1"/>
    <property type="match status" value="1"/>
</dbReference>
<dbReference type="InterPro" id="IPR001525">
    <property type="entry name" value="C5_MeTfrase"/>
</dbReference>
<keyword evidence="1 6" id="KW-0489">Methyltransferase</keyword>
<dbReference type="EC" id="2.1.1.37" evidence="8"/>
<accession>E4ZDT5</accession>
<dbReference type="PANTHER" id="PTHR10629">
    <property type="entry name" value="CYTOSINE-SPECIFIC METHYLTRANSFERASE"/>
    <property type="match status" value="1"/>
</dbReference>
<dbReference type="AlphaFoldDB" id="E4ZDT5"/>
<dbReference type="Pfam" id="PF00145">
    <property type="entry name" value="DNA_methylase"/>
    <property type="match status" value="2"/>
</dbReference>
<dbReference type="GO" id="GO:0003886">
    <property type="term" value="F:DNA (cytosine-5-)-methyltransferase activity"/>
    <property type="evidence" value="ECO:0007669"/>
    <property type="project" value="UniProtKB-EC"/>
</dbReference>
<dbReference type="Proteomes" id="UP000008723">
    <property type="component" value="Chromosome"/>
</dbReference>
<evidence type="ECO:0000256" key="8">
    <source>
        <dbReference type="RuleBase" id="RU000417"/>
    </source>
</evidence>
<dbReference type="Gene3D" id="3.90.120.10">
    <property type="entry name" value="DNA Methylase, subunit A, domain 2"/>
    <property type="match status" value="1"/>
</dbReference>
<organism evidence="9 10">
    <name type="scientific">Neisseria lactamica (strain 020-06)</name>
    <dbReference type="NCBI Taxonomy" id="489653"/>
    <lineage>
        <taxon>Bacteria</taxon>
        <taxon>Pseudomonadati</taxon>
        <taxon>Pseudomonadota</taxon>
        <taxon>Betaproteobacteria</taxon>
        <taxon>Neisseriales</taxon>
        <taxon>Neisseriaceae</taxon>
        <taxon>Neisseria</taxon>
    </lineage>
</organism>
<dbReference type="InterPro" id="IPR018117">
    <property type="entry name" value="C5_DNA_meth_AS"/>
</dbReference>
<dbReference type="RefSeq" id="WP_013449119.1">
    <property type="nucleotide sequence ID" value="NC_014752.1"/>
</dbReference>
<name>E4ZDT5_NEIL0</name>
<dbReference type="PROSITE" id="PS51679">
    <property type="entry name" value="SAM_MT_C5"/>
    <property type="match status" value="1"/>
</dbReference>
<sequence>MKSLEIFSGAGGLAKGLELAGFQHASFIELNKDACNSLRSNFNPKLVYQGDVADFDLSSQEGIEVIAGGPPCQPFSLGGKHLAHEDRRDMFPHAVRYVEYYRPKAFIFENVKGLLRKSFADYFEYILLRLTYPNLGIFQNEDWKGHLARLKEIKFNLYEGIKYKVSYQLLNAADYGVPQKRERVVIVGIRADLDIDWKFPKETHSEDRLNWEKYVTGEYWEKHNEPKRFNKDIAEKLQKKYGIFEPEKKPWQTVRDTLSDIPHPLGNHKITGHEYRDGARIYPGHTGSGIDEPSKTIKAGGHGVPGGENMIRYDDGTVRYFTSYEAKLLQTFPEEFVISGAWGEAMRQIGNAVPVKLSEILGKHLMGVLSEKTACTTNPPNACVRYARTRLLD</sequence>
<evidence type="ECO:0000256" key="4">
    <source>
        <dbReference type="ARBA" id="ARBA00022747"/>
    </source>
</evidence>
<protein>
    <recommendedName>
        <fullName evidence="8">Cytosine-specific methyltransferase</fullName>
        <ecNumber evidence="8">2.1.1.37</ecNumber>
    </recommendedName>
</protein>
<dbReference type="GO" id="GO:0032259">
    <property type="term" value="P:methylation"/>
    <property type="evidence" value="ECO:0007669"/>
    <property type="project" value="UniProtKB-KW"/>
</dbReference>
<dbReference type="PRINTS" id="PR00105">
    <property type="entry name" value="C5METTRFRASE"/>
</dbReference>
<dbReference type="InterPro" id="IPR029063">
    <property type="entry name" value="SAM-dependent_MTases_sf"/>
</dbReference>
<evidence type="ECO:0000256" key="2">
    <source>
        <dbReference type="ARBA" id="ARBA00022679"/>
    </source>
</evidence>
<dbReference type="SUPFAM" id="SSF53335">
    <property type="entry name" value="S-adenosyl-L-methionine-dependent methyltransferases"/>
    <property type="match status" value="1"/>
</dbReference>
<keyword evidence="4" id="KW-0680">Restriction system</keyword>
<dbReference type="InterPro" id="IPR050390">
    <property type="entry name" value="C5-Methyltransferase"/>
</dbReference>
<dbReference type="GO" id="GO:0044027">
    <property type="term" value="P:negative regulation of gene expression via chromosomal CpG island methylation"/>
    <property type="evidence" value="ECO:0007669"/>
    <property type="project" value="TreeGrafter"/>
</dbReference>
<keyword evidence="2 6" id="KW-0808">Transferase</keyword>
<dbReference type="GO" id="GO:0003677">
    <property type="term" value="F:DNA binding"/>
    <property type="evidence" value="ECO:0007669"/>
    <property type="project" value="TreeGrafter"/>
</dbReference>
<gene>
    <name evidence="9" type="ordered locus">NLA_12990</name>
</gene>
<dbReference type="HOGENOM" id="CLU_006958_2_1_4"/>
<dbReference type="REBASE" id="29602">
    <property type="entry name" value="M.Nla640ORF12990P"/>
</dbReference>
<dbReference type="PROSITE" id="PS00095">
    <property type="entry name" value="C5_MTASE_2"/>
    <property type="match status" value="1"/>
</dbReference>
<evidence type="ECO:0000313" key="10">
    <source>
        <dbReference type="Proteomes" id="UP000008723"/>
    </source>
</evidence>
<proteinExistence type="inferred from homology"/>
<reference evidence="9 10" key="1">
    <citation type="journal article" date="2010" name="BMC Genomics">
        <title>Independent evolution of the core and accessory gene sets in the genus Neisseria: insights gained from the genome of Neisseria lactamica isolate 020-06.</title>
        <authorList>
            <person name="Bennett J.S."/>
            <person name="Bentley S.D."/>
            <person name="Vernikos G.S."/>
            <person name="Quail M.A."/>
            <person name="Cherevach I."/>
            <person name="White B."/>
            <person name="Parkhill J."/>
            <person name="Maiden M.C."/>
        </authorList>
    </citation>
    <scope>NUCLEOTIDE SEQUENCE [LARGE SCALE GENOMIC DNA]</scope>
    <source>
        <strain evidence="9 10">020-06</strain>
    </source>
</reference>
<evidence type="ECO:0000256" key="3">
    <source>
        <dbReference type="ARBA" id="ARBA00022691"/>
    </source>
</evidence>
<dbReference type="GO" id="GO:0009307">
    <property type="term" value="P:DNA restriction-modification system"/>
    <property type="evidence" value="ECO:0007669"/>
    <property type="project" value="UniProtKB-KW"/>
</dbReference>